<keyword evidence="3" id="KW-1185">Reference proteome</keyword>
<dbReference type="InterPro" id="IPR043129">
    <property type="entry name" value="ATPase_NBD"/>
</dbReference>
<evidence type="ECO:0000313" key="2">
    <source>
        <dbReference type="EMBL" id="MCM5680311.1"/>
    </source>
</evidence>
<dbReference type="InterPro" id="IPR000600">
    <property type="entry name" value="ROK"/>
</dbReference>
<dbReference type="InterPro" id="IPR036390">
    <property type="entry name" value="WH_DNA-bd_sf"/>
</dbReference>
<dbReference type="EMBL" id="JAMKFE010000006">
    <property type="protein sequence ID" value="MCM5680311.1"/>
    <property type="molecule type" value="Genomic_DNA"/>
</dbReference>
<gene>
    <name evidence="2" type="ORF">M8A51_12300</name>
</gene>
<evidence type="ECO:0000256" key="1">
    <source>
        <dbReference type="ARBA" id="ARBA00006479"/>
    </source>
</evidence>
<reference evidence="2" key="1">
    <citation type="submission" date="2022-05" db="EMBL/GenBank/DDBJ databases">
        <title>Schlegelella sp. nov., isolated from mangrove soil.</title>
        <authorList>
            <person name="Liu Y."/>
            <person name="Ge X."/>
            <person name="Liu W."/>
        </authorList>
    </citation>
    <scope>NUCLEOTIDE SEQUENCE</scope>
    <source>
        <strain evidence="2">S2-27</strain>
    </source>
</reference>
<dbReference type="PANTHER" id="PTHR18964:SF149">
    <property type="entry name" value="BIFUNCTIONAL UDP-N-ACETYLGLUCOSAMINE 2-EPIMERASE_N-ACETYLMANNOSAMINE KINASE"/>
    <property type="match status" value="1"/>
</dbReference>
<dbReference type="SUPFAM" id="SSF53067">
    <property type="entry name" value="Actin-like ATPase domain"/>
    <property type="match status" value="1"/>
</dbReference>
<dbReference type="PROSITE" id="PS01125">
    <property type="entry name" value="ROK"/>
    <property type="match status" value="1"/>
</dbReference>
<comment type="similarity">
    <text evidence="1">Belongs to the ROK (NagC/XylR) family.</text>
</comment>
<dbReference type="Pfam" id="PF00480">
    <property type="entry name" value="ROK"/>
    <property type="match status" value="1"/>
</dbReference>
<organism evidence="2 3">
    <name type="scientific">Caldimonas mangrovi</name>
    <dbReference type="NCBI Taxonomy" id="2944811"/>
    <lineage>
        <taxon>Bacteria</taxon>
        <taxon>Pseudomonadati</taxon>
        <taxon>Pseudomonadota</taxon>
        <taxon>Betaproteobacteria</taxon>
        <taxon>Burkholderiales</taxon>
        <taxon>Sphaerotilaceae</taxon>
        <taxon>Caldimonas</taxon>
    </lineage>
</organism>
<dbReference type="Proteomes" id="UP001165541">
    <property type="component" value="Unassembled WGS sequence"/>
</dbReference>
<name>A0ABT0YQA8_9BURK</name>
<dbReference type="SUPFAM" id="SSF46785">
    <property type="entry name" value="Winged helix' DNA-binding domain"/>
    <property type="match status" value="1"/>
</dbReference>
<dbReference type="PANTHER" id="PTHR18964">
    <property type="entry name" value="ROK (REPRESSOR, ORF, KINASE) FAMILY"/>
    <property type="match status" value="1"/>
</dbReference>
<proteinExistence type="inferred from homology"/>
<dbReference type="InterPro" id="IPR036388">
    <property type="entry name" value="WH-like_DNA-bd_sf"/>
</dbReference>
<dbReference type="Gene3D" id="1.10.10.10">
    <property type="entry name" value="Winged helix-like DNA-binding domain superfamily/Winged helix DNA-binding domain"/>
    <property type="match status" value="1"/>
</dbReference>
<accession>A0ABT0YQA8</accession>
<protein>
    <submittedName>
        <fullName evidence="2">ROK family protein</fullName>
    </submittedName>
</protein>
<dbReference type="Gene3D" id="3.30.420.40">
    <property type="match status" value="2"/>
</dbReference>
<evidence type="ECO:0000313" key="3">
    <source>
        <dbReference type="Proteomes" id="UP001165541"/>
    </source>
</evidence>
<dbReference type="InterPro" id="IPR049874">
    <property type="entry name" value="ROK_cs"/>
</dbReference>
<sequence length="417" mass="43620">MSITGDHRLLKRLNRMALVRQVRQAPGSSRADLAHSTGLTKSTVSLLSQELIDEGWLVELDLDPTIARGSGRPPTPLTLDEHRLAFIGVDIGLGAATAVATNLVGMVLMENSTPIDSADPASACRQVAGLIEALLREPELRKRTTIGIGVGVPGAVDDRTGVLRFAPNIGWKELPLRDLLRTALADGPAGSLPVYVQNDADVGALGEFEFVDRPVDEPLVFLVLGTGVGAGIVVNDRLLTGFGGFAGEIGHTILDARGPRCSCGRNGCTEAFVGLGAIVESVLGPGKARHAQDSQALLRSLPAAAFDPMRVAQDAALKAAFDRAGAYVGQLMQNLWAAFDPATIVLGGPSCEFGESLLAPARTELARYGEAAGLRPPVVKVARFGRLAQAVGAAAAVIHYQVRPLTESLLGQTAETG</sequence>
<dbReference type="RefSeq" id="WP_251778757.1">
    <property type="nucleotide sequence ID" value="NZ_JAMKFE010000006.1"/>
</dbReference>
<comment type="caution">
    <text evidence="2">The sequence shown here is derived from an EMBL/GenBank/DDBJ whole genome shotgun (WGS) entry which is preliminary data.</text>
</comment>